<feature type="compositionally biased region" description="Basic and acidic residues" evidence="1">
    <location>
        <begin position="63"/>
        <end position="76"/>
    </location>
</feature>
<dbReference type="Proteomes" id="UP001054945">
    <property type="component" value="Unassembled WGS sequence"/>
</dbReference>
<evidence type="ECO:0000256" key="1">
    <source>
        <dbReference type="SAM" id="MobiDB-lite"/>
    </source>
</evidence>
<sequence length="104" mass="11902">MVYNFRSTKKEAQNIILCPKVIKVAFYSLFRGLSVLVSSGPIRIPRLRRVRESAEGSTPRRRQFSDEVHPSVDSRRISSRKAVSYGSQQVKDTDSKCYLLEPIL</sequence>
<evidence type="ECO:0000313" key="2">
    <source>
        <dbReference type="EMBL" id="GIY87600.1"/>
    </source>
</evidence>
<proteinExistence type="predicted"/>
<comment type="caution">
    <text evidence="2">The sequence shown here is derived from an EMBL/GenBank/DDBJ whole genome shotgun (WGS) entry which is preliminary data.</text>
</comment>
<keyword evidence="3" id="KW-1185">Reference proteome</keyword>
<evidence type="ECO:0000313" key="3">
    <source>
        <dbReference type="Proteomes" id="UP001054945"/>
    </source>
</evidence>
<dbReference type="AlphaFoldDB" id="A0AAV4X0W7"/>
<organism evidence="2 3">
    <name type="scientific">Caerostris extrusa</name>
    <name type="common">Bark spider</name>
    <name type="synonym">Caerostris bankana</name>
    <dbReference type="NCBI Taxonomy" id="172846"/>
    <lineage>
        <taxon>Eukaryota</taxon>
        <taxon>Metazoa</taxon>
        <taxon>Ecdysozoa</taxon>
        <taxon>Arthropoda</taxon>
        <taxon>Chelicerata</taxon>
        <taxon>Arachnida</taxon>
        <taxon>Araneae</taxon>
        <taxon>Araneomorphae</taxon>
        <taxon>Entelegynae</taxon>
        <taxon>Araneoidea</taxon>
        <taxon>Araneidae</taxon>
        <taxon>Caerostris</taxon>
    </lineage>
</organism>
<reference evidence="2 3" key="1">
    <citation type="submission" date="2021-06" db="EMBL/GenBank/DDBJ databases">
        <title>Caerostris extrusa draft genome.</title>
        <authorList>
            <person name="Kono N."/>
            <person name="Arakawa K."/>
        </authorList>
    </citation>
    <scope>NUCLEOTIDE SEQUENCE [LARGE SCALE GENOMIC DNA]</scope>
</reference>
<dbReference type="EMBL" id="BPLR01016956">
    <property type="protein sequence ID" value="GIY87600.1"/>
    <property type="molecule type" value="Genomic_DNA"/>
</dbReference>
<accession>A0AAV4X0W7</accession>
<gene>
    <name evidence="2" type="ORF">CEXT_418191</name>
</gene>
<feature type="region of interest" description="Disordered" evidence="1">
    <location>
        <begin position="51"/>
        <end position="91"/>
    </location>
</feature>
<name>A0AAV4X0W7_CAEEX</name>
<protein>
    <submittedName>
        <fullName evidence="2">Uncharacterized protein</fullName>
    </submittedName>
</protein>